<evidence type="ECO:0000313" key="2">
    <source>
        <dbReference type="EMBL" id="KLV11519.1"/>
    </source>
</evidence>
<organism evidence="2 3">
    <name type="scientific">Photobacterium ganghwense</name>
    <dbReference type="NCBI Taxonomy" id="320778"/>
    <lineage>
        <taxon>Bacteria</taxon>
        <taxon>Pseudomonadati</taxon>
        <taxon>Pseudomonadota</taxon>
        <taxon>Gammaproteobacteria</taxon>
        <taxon>Vibrionales</taxon>
        <taxon>Vibrionaceae</taxon>
        <taxon>Photobacterium</taxon>
    </lineage>
</organism>
<reference evidence="2 3" key="1">
    <citation type="submission" date="2015-05" db="EMBL/GenBank/DDBJ databases">
        <title>Photobacterium galathea sp. nov.</title>
        <authorList>
            <person name="Machado H."/>
            <person name="Gram L."/>
        </authorList>
    </citation>
    <scope>NUCLEOTIDE SEQUENCE [LARGE SCALE GENOMIC DNA]</scope>
    <source>
        <strain evidence="2 3">DSM 22954</strain>
    </source>
</reference>
<name>A0A0J1HIS0_9GAMM</name>
<gene>
    <name evidence="2" type="ORF">ABT57_01925</name>
</gene>
<accession>A0A0J1HIS0</accession>
<dbReference type="SUPFAM" id="SSF56300">
    <property type="entry name" value="Metallo-dependent phosphatases"/>
    <property type="match status" value="1"/>
</dbReference>
<evidence type="ECO:0000256" key="1">
    <source>
        <dbReference type="SAM" id="SignalP"/>
    </source>
</evidence>
<dbReference type="InterPro" id="IPR029052">
    <property type="entry name" value="Metallo-depent_PP-like"/>
</dbReference>
<sequence length="268" mass="29676">MLRILSLVIIGLLLSACTPKAPQPVTVTLSFITLAPTHLLTSHNRFDQHATQQWLNDNLRRHQTAANTATQNQSYLAFYSYQWPSQPVLTPAFSYVTALMLNPVTARQVADSLLPEQAILASNINFGTAQYGAQLYAYNPKKARAEAFVQQIHGEQIAYLSLIRQSPQPDASPQTEDLQLIANTVDRLQIQGINKVVLLSQFAPTYAPQIVNAVKGLDVVISSGEQAALSLKQNTTLATFPAQQMRWHSLSLHFDDRGRVQSAEFLPL</sequence>
<proteinExistence type="predicted"/>
<keyword evidence="1" id="KW-0732">Signal</keyword>
<comment type="caution">
    <text evidence="2">The sequence shown here is derived from an EMBL/GenBank/DDBJ whole genome shotgun (WGS) entry which is preliminary data.</text>
</comment>
<feature type="signal peptide" evidence="1">
    <location>
        <begin position="1"/>
        <end position="21"/>
    </location>
</feature>
<dbReference type="Gene3D" id="3.60.21.10">
    <property type="match status" value="1"/>
</dbReference>
<dbReference type="PROSITE" id="PS51257">
    <property type="entry name" value="PROKAR_LIPOPROTEIN"/>
    <property type="match status" value="1"/>
</dbReference>
<dbReference type="Proteomes" id="UP000035909">
    <property type="component" value="Unassembled WGS sequence"/>
</dbReference>
<evidence type="ECO:0000313" key="3">
    <source>
        <dbReference type="Proteomes" id="UP000035909"/>
    </source>
</evidence>
<dbReference type="EMBL" id="LDOU01000002">
    <property type="protein sequence ID" value="KLV11519.1"/>
    <property type="molecule type" value="Genomic_DNA"/>
</dbReference>
<protein>
    <submittedName>
        <fullName evidence="2">Uncharacterized protein</fullName>
    </submittedName>
</protein>
<dbReference type="STRING" id="320778.ABT57_01925"/>
<keyword evidence="3" id="KW-1185">Reference proteome</keyword>
<dbReference type="AlphaFoldDB" id="A0A0J1HIS0"/>
<dbReference type="PATRIC" id="fig|320778.3.peg.411"/>
<feature type="chain" id="PRO_5005252909" evidence="1">
    <location>
        <begin position="22"/>
        <end position="268"/>
    </location>
</feature>